<evidence type="ECO:0000313" key="1">
    <source>
        <dbReference type="EMBL" id="KAK7328152.1"/>
    </source>
</evidence>
<sequence length="66" mass="7676">MVSLCAACGDYWRAISVHWFGPECCRADAKPRISNPVVFKNFVDSFMLLEFCVRYVQHFLGDFHFP</sequence>
<dbReference type="EMBL" id="JAYMYQ010000005">
    <property type="protein sequence ID" value="KAK7328152.1"/>
    <property type="molecule type" value="Genomic_DNA"/>
</dbReference>
<gene>
    <name evidence="1" type="ORF">VNO77_22249</name>
</gene>
<evidence type="ECO:0000313" key="2">
    <source>
        <dbReference type="Proteomes" id="UP001367508"/>
    </source>
</evidence>
<name>A0AAN9L2F3_CANGL</name>
<dbReference type="Proteomes" id="UP001367508">
    <property type="component" value="Unassembled WGS sequence"/>
</dbReference>
<reference evidence="1 2" key="1">
    <citation type="submission" date="2024-01" db="EMBL/GenBank/DDBJ databases">
        <title>The genomes of 5 underutilized Papilionoideae crops provide insights into root nodulation and disease resistanc.</title>
        <authorList>
            <person name="Jiang F."/>
        </authorList>
    </citation>
    <scope>NUCLEOTIDE SEQUENCE [LARGE SCALE GENOMIC DNA]</scope>
    <source>
        <strain evidence="1">LVBAO_FW01</strain>
        <tissue evidence="1">Leaves</tissue>
    </source>
</reference>
<comment type="caution">
    <text evidence="1">The sequence shown here is derived from an EMBL/GenBank/DDBJ whole genome shotgun (WGS) entry which is preliminary data.</text>
</comment>
<accession>A0AAN9L2F3</accession>
<dbReference type="AlphaFoldDB" id="A0AAN9L2F3"/>
<keyword evidence="2" id="KW-1185">Reference proteome</keyword>
<protein>
    <submittedName>
        <fullName evidence="1">Uncharacterized protein</fullName>
    </submittedName>
</protein>
<proteinExistence type="predicted"/>
<organism evidence="1 2">
    <name type="scientific">Canavalia gladiata</name>
    <name type="common">Sword bean</name>
    <name type="synonym">Dolichos gladiatus</name>
    <dbReference type="NCBI Taxonomy" id="3824"/>
    <lineage>
        <taxon>Eukaryota</taxon>
        <taxon>Viridiplantae</taxon>
        <taxon>Streptophyta</taxon>
        <taxon>Embryophyta</taxon>
        <taxon>Tracheophyta</taxon>
        <taxon>Spermatophyta</taxon>
        <taxon>Magnoliopsida</taxon>
        <taxon>eudicotyledons</taxon>
        <taxon>Gunneridae</taxon>
        <taxon>Pentapetalae</taxon>
        <taxon>rosids</taxon>
        <taxon>fabids</taxon>
        <taxon>Fabales</taxon>
        <taxon>Fabaceae</taxon>
        <taxon>Papilionoideae</taxon>
        <taxon>50 kb inversion clade</taxon>
        <taxon>NPAAA clade</taxon>
        <taxon>indigoferoid/millettioid clade</taxon>
        <taxon>Phaseoleae</taxon>
        <taxon>Canavalia</taxon>
    </lineage>
</organism>